<organism evidence="2 3">
    <name type="scientific">Gallaecimonas pentaromativorans</name>
    <dbReference type="NCBI Taxonomy" id="584787"/>
    <lineage>
        <taxon>Bacteria</taxon>
        <taxon>Pseudomonadati</taxon>
        <taxon>Pseudomonadota</taxon>
        <taxon>Gammaproteobacteria</taxon>
        <taxon>Enterobacterales</taxon>
        <taxon>Gallaecimonadaceae</taxon>
        <taxon>Gallaecimonas</taxon>
    </lineage>
</organism>
<dbReference type="InterPro" id="IPR020009">
    <property type="entry name" value="VolA/Pla-1/cef"/>
</dbReference>
<dbReference type="NCBIfam" id="TIGR03502">
    <property type="entry name" value="lipase_Pla1_cef"/>
    <property type="match status" value="1"/>
</dbReference>
<dbReference type="PROSITE" id="PS51257">
    <property type="entry name" value="PROKAR_LIPOPROTEIN"/>
    <property type="match status" value="1"/>
</dbReference>
<dbReference type="RefSeq" id="WP_170164109.1">
    <property type="nucleotide sequence ID" value="NZ_JBLXEP010000012.1"/>
</dbReference>
<dbReference type="Proteomes" id="UP000268033">
    <property type="component" value="Unassembled WGS sequence"/>
</dbReference>
<comment type="caution">
    <text evidence="2">The sequence shown here is derived from an EMBL/GenBank/DDBJ whole genome shotgun (WGS) entry which is preliminary data.</text>
</comment>
<name>A0A3N1PD96_9GAMM</name>
<dbReference type="EMBL" id="RJUL01000006">
    <property type="protein sequence ID" value="ROQ24780.1"/>
    <property type="molecule type" value="Genomic_DNA"/>
</dbReference>
<dbReference type="STRING" id="584787.GCA_001247655_01106"/>
<evidence type="ECO:0000313" key="3">
    <source>
        <dbReference type="Proteomes" id="UP000268033"/>
    </source>
</evidence>
<reference evidence="2 3" key="1">
    <citation type="submission" date="2018-11" db="EMBL/GenBank/DDBJ databases">
        <title>Genomic Encyclopedia of Type Strains, Phase IV (KMG-IV): sequencing the most valuable type-strain genomes for metagenomic binning, comparative biology and taxonomic classification.</title>
        <authorList>
            <person name="Goeker M."/>
        </authorList>
    </citation>
    <scope>NUCLEOTIDE SEQUENCE [LARGE SCALE GENOMIC DNA]</scope>
    <source>
        <strain evidence="2 3">DSM 21945</strain>
    </source>
</reference>
<dbReference type="AlphaFoldDB" id="A0A3N1PD96"/>
<dbReference type="SUPFAM" id="SSF53474">
    <property type="entry name" value="alpha/beta-Hydrolases"/>
    <property type="match status" value="1"/>
</dbReference>
<dbReference type="Gene3D" id="3.40.50.1820">
    <property type="entry name" value="alpha/beta hydrolase"/>
    <property type="match status" value="1"/>
</dbReference>
<dbReference type="InterPro" id="IPR029058">
    <property type="entry name" value="AB_hydrolase_fold"/>
</dbReference>
<gene>
    <name evidence="2" type="ORF">EDC28_10627</name>
</gene>
<evidence type="ECO:0000313" key="2">
    <source>
        <dbReference type="EMBL" id="ROQ24780.1"/>
    </source>
</evidence>
<evidence type="ECO:0000259" key="1">
    <source>
        <dbReference type="Pfam" id="PF12262"/>
    </source>
</evidence>
<feature type="domain" description="Bacterial virulence factor lipase N-terminal" evidence="1">
    <location>
        <begin position="50"/>
        <end position="263"/>
    </location>
</feature>
<keyword evidence="3" id="KW-1185">Reference proteome</keyword>
<sequence length="807" mass="82055">MDKKFVSIAVLAALGLSACGDDSYSETPGTDNSIATARIAYDPSNGVLPIPNDLLLSGTTDGTLNIPGVADESSPYDPQAVLSGMDGWSLSTPFTISVDLPTGLTLDEASVQQAGAVVLLKVTKGGEDANCADASSVDACTFESALTFGTDFTTAVTNDNTIAIVPLKPLDAKSAYVVATTSLVHDSEGRSVQGSATYNLLKQDVETTPLGTASQLSAQTAVNSYEKVLAAAGIDKDSVTYSGLFTTQSTIDTLNYAKLVLMQTLQAGQLSLSALTDTGKTAADVLGLDGSTTAGQLASGAEVYKATLSLPYFLDKPTAADFASGACNIATGDLTQCDALSSRWIASGDSPAAVLLALQNGTLSQANYAQQAANQGIDPTAALTNNALLVGASFTNDAGDDVDPLKFITKYNPVPKVRSIKTIDVLVTLPIPSTVNNLRGALSMDGTIAKGAAGWPTVVYGHGITSYKETGLAIAGTLALNGQAMIAIDLPLHGTRGLDLTGDGQENLNAGDNVGIYTNLASLGTVRDNLRESVMDELSLRAALTAQTLGGGTTLDGTDVSYMGISLGSIVGSEAVAVGNTETKDPSGNDYSAFFSFKTAALSVPGAGVAGIFAFSPAFAATVQDGLVASSSFQTALAAANTNNLQPGDAGYEQLVDAVYEQFLPQFLFAAQTVLDSADPIAYGVTLKGNTPGLLVHEVVGNGTAGTSDQVIPNSNAAFGYPLSGTDPLVASLGLTPITATLTSTDGTTQVSGVAHFNAGAHTSLLSPASSAAVTTEMQTQVASFLASKGLTILVTNSAVLADAAQD</sequence>
<proteinExistence type="predicted"/>
<dbReference type="Pfam" id="PF12262">
    <property type="entry name" value="Lipase_bact_N"/>
    <property type="match status" value="1"/>
</dbReference>
<protein>
    <submittedName>
        <fullName evidence="2">Pla-1/cef family extracellular lipase</fullName>
    </submittedName>
</protein>
<accession>A0A3N1PD96</accession>
<dbReference type="InterPro" id="IPR025920">
    <property type="entry name" value="Lipase_bact_N"/>
</dbReference>